<gene>
    <name evidence="1" type="ORF">NIES23_58580</name>
</gene>
<dbReference type="Proteomes" id="UP000217507">
    <property type="component" value="Plasmid Plasmid2 dna"/>
</dbReference>
<name>A0A1Z4KVG3_ANAVA</name>
<protein>
    <submittedName>
        <fullName evidence="1">Uncharacterized protein</fullName>
    </submittedName>
</protein>
<keyword evidence="1" id="KW-0614">Plasmid</keyword>
<dbReference type="Pfam" id="PF11352">
    <property type="entry name" value="DUF3155"/>
    <property type="match status" value="1"/>
</dbReference>
<evidence type="ECO:0000313" key="1">
    <source>
        <dbReference type="EMBL" id="BAY73030.1"/>
    </source>
</evidence>
<sequence length="101" mass="11678">MPKRIRQKLGRYNLKHKLRGKVLLSKVTSFSCYQQNHQEKTCTTARKFIRNNNIQPPCVITVLKISGSEEKFFLSNNGLFSYKYAIENHKLFSPEIASIAS</sequence>
<dbReference type="InterPro" id="IPR021498">
    <property type="entry name" value="DUF3155"/>
</dbReference>
<evidence type="ECO:0000313" key="2">
    <source>
        <dbReference type="Proteomes" id="UP000217507"/>
    </source>
</evidence>
<dbReference type="AlphaFoldDB" id="A0A1Z4KVG3"/>
<proteinExistence type="predicted"/>
<dbReference type="EMBL" id="AP018218">
    <property type="protein sequence ID" value="BAY73030.1"/>
    <property type="molecule type" value="Genomic_DNA"/>
</dbReference>
<geneLocation type="plasmid" evidence="1">
    <name>plasmid2</name>
</geneLocation>
<organism evidence="1 2">
    <name type="scientific">Trichormus variabilis NIES-23</name>
    <dbReference type="NCBI Taxonomy" id="1973479"/>
    <lineage>
        <taxon>Bacteria</taxon>
        <taxon>Bacillati</taxon>
        <taxon>Cyanobacteriota</taxon>
        <taxon>Cyanophyceae</taxon>
        <taxon>Nostocales</taxon>
        <taxon>Nostocaceae</taxon>
        <taxon>Trichormus</taxon>
    </lineage>
</organism>
<accession>A0A1Z4KVG3</accession>
<reference evidence="1 2" key="1">
    <citation type="submission" date="2017-06" db="EMBL/GenBank/DDBJ databases">
        <title>Genome sequencing of cyanobaciteial culture collection at National Institute for Environmental Studies (NIES).</title>
        <authorList>
            <person name="Hirose Y."/>
            <person name="Shimura Y."/>
            <person name="Fujisawa T."/>
            <person name="Nakamura Y."/>
            <person name="Kawachi M."/>
        </authorList>
    </citation>
    <scope>NUCLEOTIDE SEQUENCE [LARGE SCALE GENOMIC DNA]</scope>
    <source>
        <strain evidence="1 2">NIES-23</strain>
        <plasmid evidence="2">Plasmid Plasmid2 dna</plasmid>
    </source>
</reference>